<dbReference type="PANTHER" id="PTHR12277:SF197">
    <property type="entry name" value="CHROMOSOME UNDETERMINED SCAFFOLD_38, WHOLE GENOME SHOTGUN SEQUENCE"/>
    <property type="match status" value="1"/>
</dbReference>
<dbReference type="InterPro" id="IPR029058">
    <property type="entry name" value="AB_hydrolase_fold"/>
</dbReference>
<dbReference type="Gene3D" id="3.40.50.1820">
    <property type="entry name" value="alpha/beta hydrolase"/>
    <property type="match status" value="1"/>
</dbReference>
<dbReference type="EMBL" id="CAMXCT010003690">
    <property type="protein sequence ID" value="CAI4005773.1"/>
    <property type="molecule type" value="Genomic_DNA"/>
</dbReference>
<accession>A0A9P1GCY7</accession>
<evidence type="ECO:0000313" key="3">
    <source>
        <dbReference type="EMBL" id="CAL4793085.1"/>
    </source>
</evidence>
<evidence type="ECO:0000313" key="2">
    <source>
        <dbReference type="EMBL" id="CAI4005773.1"/>
    </source>
</evidence>
<organism evidence="2">
    <name type="scientific">Cladocopium goreaui</name>
    <dbReference type="NCBI Taxonomy" id="2562237"/>
    <lineage>
        <taxon>Eukaryota</taxon>
        <taxon>Sar</taxon>
        <taxon>Alveolata</taxon>
        <taxon>Dinophyceae</taxon>
        <taxon>Suessiales</taxon>
        <taxon>Symbiodiniaceae</taxon>
        <taxon>Cladocopium</taxon>
    </lineage>
</organism>
<dbReference type="EMBL" id="CAMXCT020003690">
    <property type="protein sequence ID" value="CAL1159148.1"/>
    <property type="molecule type" value="Genomic_DNA"/>
</dbReference>
<dbReference type="AlphaFoldDB" id="A0A9P1GCY7"/>
<dbReference type="Proteomes" id="UP001152797">
    <property type="component" value="Unassembled WGS sequence"/>
</dbReference>
<dbReference type="PANTHER" id="PTHR12277">
    <property type="entry name" value="ALPHA/BETA HYDROLASE DOMAIN-CONTAINING PROTEIN"/>
    <property type="match status" value="1"/>
</dbReference>
<sequence length="487" mass="54552">MAGGFNIVNTLLFPAPDSSYDLDTFPEEELIWLPRTLDPDDPNVEANVPCLFLTSNSARFMMLYLHSNAEDLGRCYNFCNMLRMQFQVNVLAVEYPGYGICPGGQADEMSVIANARLAFRFATEVLEFPTEDIIVVGRSVGSGPALHIAAEARTYGVILICPFLSVREVVRCHLGRVADFIEERFPNKEKIKNISGFLLIVHGKKDTVVPWSHGQELYETCTRRKRLVSPEDMTHNASLLSDPAIFIVPVLQFFGLPDYNFEPLRIPSWVFDASLTPTLLRMDQKAVAPKRLGTTCNGRAPRSQSRLQEGSNDAAQGMSDSKPDRSTADAVQQFLDWQEGRPMPLFRDLAKRTGNDQTDCVSSEDFHASKEFDDMPQPPDDDGYFKVPRSLDAGPTLTAPVLPNQSDFAMHKPCNWDAWMCTMCVSAPEARPALQECITVAKESQEDQAIWKPWVCRNPESHADKFSQQTLRPAPKCLPRDDPDPDI</sequence>
<comment type="caution">
    <text evidence="2">The sequence shown here is derived from an EMBL/GenBank/DDBJ whole genome shotgun (WGS) entry which is preliminary data.</text>
</comment>
<keyword evidence="4" id="KW-1185">Reference proteome</keyword>
<feature type="compositionally biased region" description="Basic and acidic residues" evidence="1">
    <location>
        <begin position="478"/>
        <end position="487"/>
    </location>
</feature>
<dbReference type="OrthoDB" id="10249433at2759"/>
<name>A0A9P1GCY7_9DINO</name>
<protein>
    <submittedName>
        <fullName evidence="3">Alpha/beta hydrolase domain-containing protein 17B</fullName>
    </submittedName>
</protein>
<feature type="region of interest" description="Disordered" evidence="1">
    <location>
        <begin position="463"/>
        <end position="487"/>
    </location>
</feature>
<keyword evidence="3" id="KW-0378">Hydrolase</keyword>
<evidence type="ECO:0000256" key="1">
    <source>
        <dbReference type="SAM" id="MobiDB-lite"/>
    </source>
</evidence>
<dbReference type="EMBL" id="CAMXCT030003690">
    <property type="protein sequence ID" value="CAL4793085.1"/>
    <property type="molecule type" value="Genomic_DNA"/>
</dbReference>
<reference evidence="2" key="1">
    <citation type="submission" date="2022-10" db="EMBL/GenBank/DDBJ databases">
        <authorList>
            <person name="Chen Y."/>
            <person name="Dougan E. K."/>
            <person name="Chan C."/>
            <person name="Rhodes N."/>
            <person name="Thang M."/>
        </authorList>
    </citation>
    <scope>NUCLEOTIDE SEQUENCE</scope>
</reference>
<reference evidence="3 4" key="2">
    <citation type="submission" date="2024-05" db="EMBL/GenBank/DDBJ databases">
        <authorList>
            <person name="Chen Y."/>
            <person name="Shah S."/>
            <person name="Dougan E. K."/>
            <person name="Thang M."/>
            <person name="Chan C."/>
        </authorList>
    </citation>
    <scope>NUCLEOTIDE SEQUENCE [LARGE SCALE GENOMIC DNA]</scope>
</reference>
<feature type="compositionally biased region" description="Polar residues" evidence="1">
    <location>
        <begin position="294"/>
        <end position="314"/>
    </location>
</feature>
<feature type="region of interest" description="Disordered" evidence="1">
    <location>
        <begin position="291"/>
        <end position="329"/>
    </location>
</feature>
<dbReference type="SUPFAM" id="SSF53474">
    <property type="entry name" value="alpha/beta-Hydrolases"/>
    <property type="match status" value="1"/>
</dbReference>
<gene>
    <name evidence="2" type="ORF">C1SCF055_LOCUS31472</name>
</gene>
<proteinExistence type="predicted"/>
<evidence type="ECO:0000313" key="4">
    <source>
        <dbReference type="Proteomes" id="UP001152797"/>
    </source>
</evidence>
<dbReference type="GO" id="GO:0016787">
    <property type="term" value="F:hydrolase activity"/>
    <property type="evidence" value="ECO:0007669"/>
    <property type="project" value="UniProtKB-KW"/>
</dbReference>